<evidence type="ECO:0000256" key="2">
    <source>
        <dbReference type="ARBA" id="ARBA00012438"/>
    </source>
</evidence>
<evidence type="ECO:0000256" key="1">
    <source>
        <dbReference type="ARBA" id="ARBA00000085"/>
    </source>
</evidence>
<dbReference type="Proteomes" id="UP000632138">
    <property type="component" value="Unassembled WGS sequence"/>
</dbReference>
<evidence type="ECO:0000313" key="12">
    <source>
        <dbReference type="EMBL" id="MBM2623815.1"/>
    </source>
</evidence>
<feature type="transmembrane region" description="Helical" evidence="10">
    <location>
        <begin position="62"/>
        <end position="79"/>
    </location>
</feature>
<dbReference type="SUPFAM" id="SSF55874">
    <property type="entry name" value="ATPase domain of HSP90 chaperone/DNA topoisomerase II/histidine kinase"/>
    <property type="match status" value="1"/>
</dbReference>
<dbReference type="Pfam" id="PF02518">
    <property type="entry name" value="HATPase_c"/>
    <property type="match status" value="1"/>
</dbReference>
<dbReference type="Gene3D" id="1.20.5.1930">
    <property type="match status" value="1"/>
</dbReference>
<evidence type="ECO:0000256" key="5">
    <source>
        <dbReference type="ARBA" id="ARBA00022741"/>
    </source>
</evidence>
<keyword evidence="6 12" id="KW-0418">Kinase</keyword>
<keyword evidence="10" id="KW-0812">Transmembrane</keyword>
<evidence type="ECO:0000256" key="4">
    <source>
        <dbReference type="ARBA" id="ARBA00022679"/>
    </source>
</evidence>
<dbReference type="InterPro" id="IPR011712">
    <property type="entry name" value="Sig_transdc_His_kin_sub3_dim/P"/>
</dbReference>
<organism evidence="12 13">
    <name type="scientific">Paractinoplanes ovalisporus</name>
    <dbReference type="NCBI Taxonomy" id="2810368"/>
    <lineage>
        <taxon>Bacteria</taxon>
        <taxon>Bacillati</taxon>
        <taxon>Actinomycetota</taxon>
        <taxon>Actinomycetes</taxon>
        <taxon>Micromonosporales</taxon>
        <taxon>Micromonosporaceae</taxon>
        <taxon>Paractinoplanes</taxon>
    </lineage>
</organism>
<dbReference type="PANTHER" id="PTHR24421:SF10">
    <property type="entry name" value="NITRATE_NITRITE SENSOR PROTEIN NARQ"/>
    <property type="match status" value="1"/>
</dbReference>
<feature type="domain" description="Histidine kinase/HSP90-like ATPase" evidence="11">
    <location>
        <begin position="240"/>
        <end position="328"/>
    </location>
</feature>
<reference evidence="12 13" key="1">
    <citation type="submission" date="2021-01" db="EMBL/GenBank/DDBJ databases">
        <title>Actinoplanes sp. nov. LDG1-06 isolated from lichen.</title>
        <authorList>
            <person name="Saeng-In P."/>
            <person name="Phongsopitanun W."/>
            <person name="Kanchanasin P."/>
            <person name="Yuki M."/>
            <person name="Kudo T."/>
            <person name="Ohkuma M."/>
            <person name="Tanasupawat S."/>
        </authorList>
    </citation>
    <scope>NUCLEOTIDE SEQUENCE [LARGE SCALE GENOMIC DNA]</scope>
    <source>
        <strain evidence="12 13">LDG1-06</strain>
    </source>
</reference>
<proteinExistence type="predicted"/>
<dbReference type="EC" id="2.7.13.3" evidence="2"/>
<keyword evidence="10" id="KW-1133">Transmembrane helix</keyword>
<gene>
    <name evidence="12" type="ORF">JIG36_50835</name>
</gene>
<evidence type="ECO:0000256" key="3">
    <source>
        <dbReference type="ARBA" id="ARBA00022553"/>
    </source>
</evidence>
<dbReference type="EMBL" id="JAENHP010000046">
    <property type="protein sequence ID" value="MBM2623815.1"/>
    <property type="molecule type" value="Genomic_DNA"/>
</dbReference>
<comment type="catalytic activity">
    <reaction evidence="1">
        <text>ATP + protein L-histidine = ADP + protein N-phospho-L-histidine.</text>
        <dbReference type="EC" id="2.7.13.3"/>
    </reaction>
</comment>
<keyword evidence="7" id="KW-0067">ATP-binding</keyword>
<dbReference type="RefSeq" id="WP_203384165.1">
    <property type="nucleotide sequence ID" value="NZ_JAENHP010000046.1"/>
</dbReference>
<dbReference type="SMART" id="SM00387">
    <property type="entry name" value="HATPase_c"/>
    <property type="match status" value="1"/>
</dbReference>
<feature type="region of interest" description="Disordered" evidence="9">
    <location>
        <begin position="190"/>
        <end position="209"/>
    </location>
</feature>
<evidence type="ECO:0000313" key="13">
    <source>
        <dbReference type="Proteomes" id="UP000632138"/>
    </source>
</evidence>
<evidence type="ECO:0000256" key="9">
    <source>
        <dbReference type="SAM" id="MobiDB-lite"/>
    </source>
</evidence>
<protein>
    <recommendedName>
        <fullName evidence="2">histidine kinase</fullName>
        <ecNumber evidence="2">2.7.13.3</ecNumber>
    </recommendedName>
</protein>
<comment type="caution">
    <text evidence="12">The sequence shown here is derived from an EMBL/GenBank/DDBJ whole genome shotgun (WGS) entry which is preliminary data.</text>
</comment>
<dbReference type="PANTHER" id="PTHR24421">
    <property type="entry name" value="NITRATE/NITRITE SENSOR PROTEIN NARX-RELATED"/>
    <property type="match status" value="1"/>
</dbReference>
<feature type="transmembrane region" description="Helical" evidence="10">
    <location>
        <begin position="85"/>
        <end position="106"/>
    </location>
</feature>
<keyword evidence="10" id="KW-0472">Membrane</keyword>
<keyword evidence="4" id="KW-0808">Transferase</keyword>
<keyword evidence="13" id="KW-1185">Reference proteome</keyword>
<evidence type="ECO:0000256" key="8">
    <source>
        <dbReference type="ARBA" id="ARBA00023012"/>
    </source>
</evidence>
<evidence type="ECO:0000259" key="11">
    <source>
        <dbReference type="SMART" id="SM00387"/>
    </source>
</evidence>
<dbReference type="Gene3D" id="3.30.565.10">
    <property type="entry name" value="Histidine kinase-like ATPase, C-terminal domain"/>
    <property type="match status" value="1"/>
</dbReference>
<dbReference type="InterPro" id="IPR036890">
    <property type="entry name" value="HATPase_C_sf"/>
</dbReference>
<evidence type="ECO:0000256" key="6">
    <source>
        <dbReference type="ARBA" id="ARBA00022777"/>
    </source>
</evidence>
<dbReference type="GO" id="GO:0016301">
    <property type="term" value="F:kinase activity"/>
    <property type="evidence" value="ECO:0007669"/>
    <property type="project" value="UniProtKB-KW"/>
</dbReference>
<accession>A0ABS2AVR1</accession>
<name>A0ABS2AVR1_9ACTN</name>
<dbReference type="InterPro" id="IPR003594">
    <property type="entry name" value="HATPase_dom"/>
</dbReference>
<dbReference type="InterPro" id="IPR050482">
    <property type="entry name" value="Sensor_HK_TwoCompSys"/>
</dbReference>
<dbReference type="Pfam" id="PF07730">
    <property type="entry name" value="HisKA_3"/>
    <property type="match status" value="1"/>
</dbReference>
<evidence type="ECO:0000256" key="7">
    <source>
        <dbReference type="ARBA" id="ARBA00022840"/>
    </source>
</evidence>
<evidence type="ECO:0000256" key="10">
    <source>
        <dbReference type="SAM" id="Phobius"/>
    </source>
</evidence>
<keyword evidence="5" id="KW-0547">Nucleotide-binding</keyword>
<dbReference type="CDD" id="cd16917">
    <property type="entry name" value="HATPase_UhpB-NarQ-NarX-like"/>
    <property type="match status" value="1"/>
</dbReference>
<feature type="transmembrane region" description="Helical" evidence="10">
    <location>
        <begin position="12"/>
        <end position="31"/>
    </location>
</feature>
<sequence>MSDDHDPPVRRSQVWLWRGALLLLIAALVAAELADELFVIPLIVISDVVVARVAATRPPRQAILAAVVALVVQVITTPGDEKSGALTWFAILTLLVGIACVSGIALRQRREHNADQREQAELRAVQGERLRIARELHDMIAHSFGVISVQAGMGRRIIDTQPEEARNALATIEETSRETAAALRRMLGSLRRSDPATGSQPRDPAPGLADLHNLASRAAQAGVGVDLRQEGVLPPLPPDVDLSAFRIIQEAVTNVIRHSGAEHCDVTLTCHGGDLTIEVTDTGRGGHPTFGYGLTGMRERVNLLRGQFEAGPRAAGGFRVLARIPLPALVPEVS</sequence>
<keyword evidence="3" id="KW-0597">Phosphoprotein</keyword>
<keyword evidence="8" id="KW-0902">Two-component regulatory system</keyword>